<accession>A0ABP0K1T0</accession>
<feature type="signal peptide" evidence="2">
    <location>
        <begin position="1"/>
        <end position="21"/>
    </location>
</feature>
<gene>
    <name evidence="3" type="ORF">CCMP2556_LOCUS14088</name>
</gene>
<evidence type="ECO:0000313" key="3">
    <source>
        <dbReference type="EMBL" id="CAK9020522.1"/>
    </source>
</evidence>
<keyword evidence="2" id="KW-0732">Signal</keyword>
<feature type="chain" id="PRO_5046263438" evidence="2">
    <location>
        <begin position="22"/>
        <end position="337"/>
    </location>
</feature>
<evidence type="ECO:0000256" key="2">
    <source>
        <dbReference type="SAM" id="SignalP"/>
    </source>
</evidence>
<sequence>MAAQRMKDMLAFLATLKAVAADGSSSFQEAHRKILESCLVDLKDLNLSMPDATSILRDVQAAEIPVWMKDGIVECVQQKVANGSVNGSGPVKKVAHNALQENLHLQHYLAAEEWEILQGKQGCNVKILALCKRFVALGLTSELTSALAISLLLLASHQGAPENLTVDGMKVYHMLQDFKSAVKNCSKSRKRSELLLYPPCPQELPEALFKAAYPAGQVLSMLEQMLAGQALQKQLGLTYLTNKRKQPLAIMNGPAEVEASPAPSPSPEPAKPKLEDTPQVKETIPVEVTPPKTVDAMAASVRAQLQHNKGSGKRLADSQEPEASTQKAKVAKKTTKK</sequence>
<feature type="region of interest" description="Disordered" evidence="1">
    <location>
        <begin position="256"/>
        <end position="337"/>
    </location>
</feature>
<proteinExistence type="predicted"/>
<feature type="compositionally biased region" description="Basic and acidic residues" evidence="1">
    <location>
        <begin position="270"/>
        <end position="279"/>
    </location>
</feature>
<comment type="caution">
    <text evidence="3">The sequence shown here is derived from an EMBL/GenBank/DDBJ whole genome shotgun (WGS) entry which is preliminary data.</text>
</comment>
<evidence type="ECO:0000256" key="1">
    <source>
        <dbReference type="SAM" id="MobiDB-lite"/>
    </source>
</evidence>
<keyword evidence="4" id="KW-1185">Reference proteome</keyword>
<reference evidence="3 4" key="1">
    <citation type="submission" date="2024-02" db="EMBL/GenBank/DDBJ databases">
        <authorList>
            <person name="Chen Y."/>
            <person name="Shah S."/>
            <person name="Dougan E. K."/>
            <person name="Thang M."/>
            <person name="Chan C."/>
        </authorList>
    </citation>
    <scope>NUCLEOTIDE SEQUENCE [LARGE SCALE GENOMIC DNA]</scope>
</reference>
<dbReference type="EMBL" id="CAXAMN010007118">
    <property type="protein sequence ID" value="CAK9020522.1"/>
    <property type="molecule type" value="Genomic_DNA"/>
</dbReference>
<feature type="non-terminal residue" evidence="3">
    <location>
        <position position="337"/>
    </location>
</feature>
<evidence type="ECO:0000313" key="4">
    <source>
        <dbReference type="Proteomes" id="UP001642484"/>
    </source>
</evidence>
<dbReference type="Proteomes" id="UP001642484">
    <property type="component" value="Unassembled WGS sequence"/>
</dbReference>
<name>A0ABP0K1T0_9DINO</name>
<protein>
    <submittedName>
        <fullName evidence="3">Uncharacterized protein</fullName>
    </submittedName>
</protein>
<organism evidence="3 4">
    <name type="scientific">Durusdinium trenchii</name>
    <dbReference type="NCBI Taxonomy" id="1381693"/>
    <lineage>
        <taxon>Eukaryota</taxon>
        <taxon>Sar</taxon>
        <taxon>Alveolata</taxon>
        <taxon>Dinophyceae</taxon>
        <taxon>Suessiales</taxon>
        <taxon>Symbiodiniaceae</taxon>
        <taxon>Durusdinium</taxon>
    </lineage>
</organism>